<dbReference type="PROSITE" id="PS50937">
    <property type="entry name" value="HTH_MERR_2"/>
    <property type="match status" value="1"/>
</dbReference>
<dbReference type="EMBL" id="JPMD01000026">
    <property type="protein sequence ID" value="KEZ86068.1"/>
    <property type="molecule type" value="Genomic_DNA"/>
</dbReference>
<dbReference type="Pfam" id="PF13411">
    <property type="entry name" value="MerR_1"/>
    <property type="match status" value="1"/>
</dbReference>
<dbReference type="SUPFAM" id="SSF89082">
    <property type="entry name" value="Antibiotic binding domain of TipA-like multidrug resistance regulators"/>
    <property type="match status" value="1"/>
</dbReference>
<dbReference type="InterPro" id="IPR036244">
    <property type="entry name" value="TipA-like_antibiotic-bd"/>
</dbReference>
<keyword evidence="4" id="KW-0804">Transcription</keyword>
<dbReference type="GO" id="GO:0003677">
    <property type="term" value="F:DNA binding"/>
    <property type="evidence" value="ECO:0007669"/>
    <property type="project" value="UniProtKB-KW"/>
</dbReference>
<dbReference type="GO" id="GO:0003700">
    <property type="term" value="F:DNA-binding transcription factor activity"/>
    <property type="evidence" value="ECO:0007669"/>
    <property type="project" value="InterPro"/>
</dbReference>
<dbReference type="PANTHER" id="PTHR30204:SF90">
    <property type="entry name" value="HTH-TYPE TRANSCRIPTIONAL ACTIVATOR MTA"/>
    <property type="match status" value="1"/>
</dbReference>
<organism evidence="6 7">
    <name type="scientific">Clostridium sulfidigenes</name>
    <dbReference type="NCBI Taxonomy" id="318464"/>
    <lineage>
        <taxon>Bacteria</taxon>
        <taxon>Bacillati</taxon>
        <taxon>Bacillota</taxon>
        <taxon>Clostridia</taxon>
        <taxon>Eubacteriales</taxon>
        <taxon>Clostridiaceae</taxon>
        <taxon>Clostridium</taxon>
    </lineage>
</organism>
<evidence type="ECO:0000256" key="1">
    <source>
        <dbReference type="ARBA" id="ARBA00023015"/>
    </source>
</evidence>
<dbReference type="InterPro" id="IPR000551">
    <property type="entry name" value="MerR-type_HTH_dom"/>
</dbReference>
<dbReference type="SUPFAM" id="SSF46955">
    <property type="entry name" value="Putative DNA-binding domain"/>
    <property type="match status" value="1"/>
</dbReference>
<dbReference type="STRING" id="318464.IO99_11045"/>
<keyword evidence="2" id="KW-0238">DNA-binding</keyword>
<accession>A0A084JAT4</accession>
<dbReference type="eggNOG" id="COG0789">
    <property type="taxonomic scope" value="Bacteria"/>
</dbReference>
<evidence type="ECO:0000256" key="2">
    <source>
        <dbReference type="ARBA" id="ARBA00023125"/>
    </source>
</evidence>
<comment type="caution">
    <text evidence="6">The sequence shown here is derived from an EMBL/GenBank/DDBJ whole genome shotgun (WGS) entry which is preliminary data.</text>
</comment>
<dbReference type="RefSeq" id="WP_035133202.1">
    <property type="nucleotide sequence ID" value="NZ_JBQHQR010000001.1"/>
</dbReference>
<dbReference type="AlphaFoldDB" id="A0A084JAT4"/>
<dbReference type="InterPro" id="IPR012925">
    <property type="entry name" value="TipAS_dom"/>
</dbReference>
<proteinExistence type="predicted"/>
<dbReference type="Pfam" id="PF07739">
    <property type="entry name" value="TipAS"/>
    <property type="match status" value="1"/>
</dbReference>
<protein>
    <submittedName>
        <fullName evidence="6">MerR family transcriptional regulator</fullName>
    </submittedName>
</protein>
<feature type="domain" description="HTH merR-type" evidence="5">
    <location>
        <begin position="1"/>
        <end position="71"/>
    </location>
</feature>
<dbReference type="InterPro" id="IPR009061">
    <property type="entry name" value="DNA-bd_dom_put_sf"/>
</dbReference>
<reference evidence="6 7" key="1">
    <citation type="submission" date="2014-07" db="EMBL/GenBank/DDBJ databases">
        <title>Draft genome of Clostridium sulfidigenes 113A isolated from sediments associated with methane hydrate from Krishna Godavari basin.</title>
        <authorList>
            <person name="Honkalas V.S."/>
            <person name="Dabir A.P."/>
            <person name="Arora P."/>
            <person name="Dhakephalkar P.K."/>
        </authorList>
    </citation>
    <scope>NUCLEOTIDE SEQUENCE [LARGE SCALE GENOMIC DNA]</scope>
    <source>
        <strain evidence="6 7">113A</strain>
    </source>
</reference>
<dbReference type="SMART" id="SM00422">
    <property type="entry name" value="HTH_MERR"/>
    <property type="match status" value="1"/>
</dbReference>
<dbReference type="Proteomes" id="UP000028542">
    <property type="component" value="Unassembled WGS sequence"/>
</dbReference>
<keyword evidence="7" id="KW-1185">Reference proteome</keyword>
<evidence type="ECO:0000256" key="4">
    <source>
        <dbReference type="ARBA" id="ARBA00023163"/>
    </source>
</evidence>
<dbReference type="PRINTS" id="PR00040">
    <property type="entry name" value="HTHMERR"/>
</dbReference>
<evidence type="ECO:0000313" key="6">
    <source>
        <dbReference type="EMBL" id="KEZ86068.1"/>
    </source>
</evidence>
<dbReference type="Gene3D" id="1.10.490.50">
    <property type="entry name" value="Antibiotic binding domain of TipA-like multidrug resistance regulators"/>
    <property type="match status" value="1"/>
</dbReference>
<evidence type="ECO:0000259" key="5">
    <source>
        <dbReference type="PROSITE" id="PS50937"/>
    </source>
</evidence>
<dbReference type="PANTHER" id="PTHR30204">
    <property type="entry name" value="REDOX-CYCLING DRUG-SENSING TRANSCRIPTIONAL ACTIVATOR SOXR"/>
    <property type="match status" value="1"/>
</dbReference>
<gene>
    <name evidence="6" type="ORF">IO99_11045</name>
</gene>
<evidence type="ECO:0000256" key="3">
    <source>
        <dbReference type="ARBA" id="ARBA00023159"/>
    </source>
</evidence>
<name>A0A084JAT4_9CLOT</name>
<sequence length="255" mass="29373">MEYTVQNLGKLAGISTRTLRYYDEIGILKPARINSSGYRIYGQAELDRLQQILFYRELGVSLIDIKNIINEPSFDGINALIEHRLKLLEKRKQIDLLIANVEKTIANKKGGIKMSNKEKFEGFKQKLIDKNEKKYGKEIREKYGDEEVNKSNAKVKAMSEKEYEEVTNLAEEIMNTLSAAFKTGNPAGELAQKTAELHRKWIEYYWSSYSKEAHAGLAQMYVDDERFTAYYDAKQPGMAAFLRDAIFIYTGTDKY</sequence>
<evidence type="ECO:0000313" key="7">
    <source>
        <dbReference type="Proteomes" id="UP000028542"/>
    </source>
</evidence>
<keyword evidence="3" id="KW-0010">Activator</keyword>
<keyword evidence="1" id="KW-0805">Transcription regulation</keyword>
<dbReference type="InterPro" id="IPR047057">
    <property type="entry name" value="MerR_fam"/>
</dbReference>
<dbReference type="CDD" id="cd01106">
    <property type="entry name" value="HTH_TipAL-Mta"/>
    <property type="match status" value="1"/>
</dbReference>
<dbReference type="Gene3D" id="1.10.1660.10">
    <property type="match status" value="1"/>
</dbReference>